<keyword evidence="2" id="KW-1185">Reference proteome</keyword>
<proteinExistence type="predicted"/>
<dbReference type="EMBL" id="JAUSUB010000038">
    <property type="protein sequence ID" value="MDQ0273345.1"/>
    <property type="molecule type" value="Genomic_DNA"/>
</dbReference>
<reference evidence="1 2" key="1">
    <citation type="submission" date="2023-07" db="EMBL/GenBank/DDBJ databases">
        <title>Genomic Encyclopedia of Type Strains, Phase IV (KMG-IV): sequencing the most valuable type-strain genomes for metagenomic binning, comparative biology and taxonomic classification.</title>
        <authorList>
            <person name="Goeker M."/>
        </authorList>
    </citation>
    <scope>NUCLEOTIDE SEQUENCE [LARGE SCALE GENOMIC DNA]</scope>
    <source>
        <strain evidence="1 2">DSM 23494</strain>
    </source>
</reference>
<name>A0ABU0AQN9_9BACI</name>
<dbReference type="GO" id="GO:0000428">
    <property type="term" value="C:DNA-directed RNA polymerase complex"/>
    <property type="evidence" value="ECO:0007669"/>
    <property type="project" value="UniProtKB-KW"/>
</dbReference>
<keyword evidence="1" id="KW-0240">DNA-directed RNA polymerase</keyword>
<organism evidence="1 2">
    <name type="scientific">Cytobacillus purgationiresistens</name>
    <dbReference type="NCBI Taxonomy" id="863449"/>
    <lineage>
        <taxon>Bacteria</taxon>
        <taxon>Bacillati</taxon>
        <taxon>Bacillota</taxon>
        <taxon>Bacilli</taxon>
        <taxon>Bacillales</taxon>
        <taxon>Bacillaceae</taxon>
        <taxon>Cytobacillus</taxon>
    </lineage>
</organism>
<evidence type="ECO:0000313" key="1">
    <source>
        <dbReference type="EMBL" id="MDQ0273345.1"/>
    </source>
</evidence>
<dbReference type="Proteomes" id="UP001238088">
    <property type="component" value="Unassembled WGS sequence"/>
</dbReference>
<evidence type="ECO:0000313" key="2">
    <source>
        <dbReference type="Proteomes" id="UP001238088"/>
    </source>
</evidence>
<gene>
    <name evidence="1" type="ORF">J2S17_005277</name>
</gene>
<protein>
    <submittedName>
        <fullName evidence="1">DNA-directed RNA polymerase delta subunit</fullName>
    </submittedName>
</protein>
<accession>A0ABU0AQN9</accession>
<keyword evidence="1" id="KW-0804">Transcription</keyword>
<sequence length="58" mass="7008">MSMMYVARNEMDEGEINQKYHDLFDNITSNHDYSVTDMMDNLEYVYQLINKNHSIKRT</sequence>
<comment type="caution">
    <text evidence="1">The sequence shown here is derived from an EMBL/GenBank/DDBJ whole genome shotgun (WGS) entry which is preliminary data.</text>
</comment>